<dbReference type="Proteomes" id="UP000297762">
    <property type="component" value="Unassembled WGS sequence"/>
</dbReference>
<gene>
    <name evidence="4" type="ORF">EHQ64_01985</name>
</gene>
<feature type="repeat" description="TPR" evidence="1">
    <location>
        <begin position="31"/>
        <end position="64"/>
    </location>
</feature>
<evidence type="ECO:0000256" key="2">
    <source>
        <dbReference type="SAM" id="Coils"/>
    </source>
</evidence>
<proteinExistence type="predicted"/>
<keyword evidence="2" id="KW-0175">Coiled coil</keyword>
<dbReference type="RefSeq" id="WP_135647834.1">
    <property type="nucleotide sequence ID" value="NZ_RQGF01000007.1"/>
</dbReference>
<evidence type="ECO:0000256" key="1">
    <source>
        <dbReference type="PROSITE-ProRule" id="PRU00339"/>
    </source>
</evidence>
<keyword evidence="3" id="KW-0812">Transmembrane</keyword>
<feature type="transmembrane region" description="Helical" evidence="3">
    <location>
        <begin position="170"/>
        <end position="190"/>
    </location>
</feature>
<evidence type="ECO:0000313" key="4">
    <source>
        <dbReference type="EMBL" id="TGL64641.1"/>
    </source>
</evidence>
<evidence type="ECO:0000256" key="3">
    <source>
        <dbReference type="SAM" id="Phobius"/>
    </source>
</evidence>
<keyword evidence="5" id="KW-1185">Reference proteome</keyword>
<dbReference type="SUPFAM" id="SSF48452">
    <property type="entry name" value="TPR-like"/>
    <property type="match status" value="1"/>
</dbReference>
<dbReference type="AlphaFoldDB" id="A0A4R9KE92"/>
<dbReference type="Gene3D" id="1.25.40.10">
    <property type="entry name" value="Tetratricopeptide repeat domain"/>
    <property type="match status" value="1"/>
</dbReference>
<organism evidence="4 5">
    <name type="scientific">Leptospira sarikeiensis</name>
    <dbReference type="NCBI Taxonomy" id="2484943"/>
    <lineage>
        <taxon>Bacteria</taxon>
        <taxon>Pseudomonadati</taxon>
        <taxon>Spirochaetota</taxon>
        <taxon>Spirochaetia</taxon>
        <taxon>Leptospirales</taxon>
        <taxon>Leptospiraceae</taxon>
        <taxon>Leptospira</taxon>
    </lineage>
</organism>
<dbReference type="Pfam" id="PF13181">
    <property type="entry name" value="TPR_8"/>
    <property type="match status" value="1"/>
</dbReference>
<comment type="caution">
    <text evidence="4">The sequence shown here is derived from an EMBL/GenBank/DDBJ whole genome shotgun (WGS) entry which is preliminary data.</text>
</comment>
<name>A0A4R9KE92_9LEPT</name>
<evidence type="ECO:0000313" key="5">
    <source>
        <dbReference type="Proteomes" id="UP000297762"/>
    </source>
</evidence>
<protein>
    <submittedName>
        <fullName evidence="4">Tetratricopeptide repeat protein</fullName>
    </submittedName>
</protein>
<reference evidence="4" key="1">
    <citation type="journal article" date="2019" name="PLoS Negl. Trop. Dis.">
        <title>Revisiting the worldwide diversity of Leptospira species in the environment.</title>
        <authorList>
            <person name="Vincent A.T."/>
            <person name="Schiettekatte O."/>
            <person name="Bourhy P."/>
            <person name="Veyrier F.J."/>
            <person name="Picardeau M."/>
        </authorList>
    </citation>
    <scope>NUCLEOTIDE SEQUENCE [LARGE SCALE GENOMIC DNA]</scope>
    <source>
        <strain evidence="4">201702455</strain>
    </source>
</reference>
<accession>A0A4R9KE92</accession>
<dbReference type="PROSITE" id="PS50005">
    <property type="entry name" value="TPR"/>
    <property type="match status" value="2"/>
</dbReference>
<keyword evidence="3" id="KW-1133">Transmembrane helix</keyword>
<dbReference type="OrthoDB" id="330021at2"/>
<sequence>MKNKSLKVFLLFNLFIILISPFYLISEEITENSWMKEGEILLEIGKYEEAEILANSVLEHDPSNPKAEFILTKAWIGRGREEKQKGNLKLAKEFFQKAYEKWPLNENIQKELSELKNGFRPRSLQSTTSIMYPKQEELLESLNGLKEELKNVRSELESQRIENSQEKHTFWFSSLFGIQILLLICILFKIKR</sequence>
<dbReference type="InterPro" id="IPR019734">
    <property type="entry name" value="TPR_rpt"/>
</dbReference>
<feature type="repeat" description="TPR" evidence="1">
    <location>
        <begin position="72"/>
        <end position="105"/>
    </location>
</feature>
<feature type="coiled-coil region" evidence="2">
    <location>
        <begin position="135"/>
        <end position="166"/>
    </location>
</feature>
<dbReference type="SMART" id="SM00028">
    <property type="entry name" value="TPR"/>
    <property type="match status" value="2"/>
</dbReference>
<dbReference type="InterPro" id="IPR011990">
    <property type="entry name" value="TPR-like_helical_dom_sf"/>
</dbReference>
<keyword evidence="1" id="KW-0802">TPR repeat</keyword>
<keyword evidence="3" id="KW-0472">Membrane</keyword>
<dbReference type="EMBL" id="RQGF01000007">
    <property type="protein sequence ID" value="TGL64641.1"/>
    <property type="molecule type" value="Genomic_DNA"/>
</dbReference>